<dbReference type="EMBL" id="BGPR01005402">
    <property type="protein sequence ID" value="GBN09877.1"/>
    <property type="molecule type" value="Genomic_DNA"/>
</dbReference>
<dbReference type="Proteomes" id="UP000499080">
    <property type="component" value="Unassembled WGS sequence"/>
</dbReference>
<feature type="transmembrane region" description="Helical" evidence="2">
    <location>
        <begin position="37"/>
        <end position="57"/>
    </location>
</feature>
<accession>A0A4Y2L7T6</accession>
<organism evidence="3 4">
    <name type="scientific">Araneus ventricosus</name>
    <name type="common">Orbweaver spider</name>
    <name type="synonym">Epeira ventricosa</name>
    <dbReference type="NCBI Taxonomy" id="182803"/>
    <lineage>
        <taxon>Eukaryota</taxon>
        <taxon>Metazoa</taxon>
        <taxon>Ecdysozoa</taxon>
        <taxon>Arthropoda</taxon>
        <taxon>Chelicerata</taxon>
        <taxon>Arachnida</taxon>
        <taxon>Araneae</taxon>
        <taxon>Araneomorphae</taxon>
        <taxon>Entelegynae</taxon>
        <taxon>Araneoidea</taxon>
        <taxon>Araneidae</taxon>
        <taxon>Araneus</taxon>
    </lineage>
</organism>
<dbReference type="AlphaFoldDB" id="A0A4Y2L7T6"/>
<proteinExistence type="predicted"/>
<comment type="caution">
    <text evidence="3">The sequence shown here is derived from an EMBL/GenBank/DDBJ whole genome shotgun (WGS) entry which is preliminary data.</text>
</comment>
<keyword evidence="4" id="KW-1185">Reference proteome</keyword>
<evidence type="ECO:0000313" key="4">
    <source>
        <dbReference type="Proteomes" id="UP000499080"/>
    </source>
</evidence>
<feature type="compositionally biased region" description="Polar residues" evidence="1">
    <location>
        <begin position="130"/>
        <end position="144"/>
    </location>
</feature>
<keyword evidence="2" id="KW-0812">Transmembrane</keyword>
<name>A0A4Y2L7T6_ARAVE</name>
<protein>
    <submittedName>
        <fullName evidence="3">Uncharacterized protein</fullName>
    </submittedName>
</protein>
<keyword evidence="2" id="KW-1133">Transmembrane helix</keyword>
<sequence>MGILAAKTDIPNFEKVKAKFSKYWGLKYVMYNFKSTLLILLLGIVLIVPTVYCFSLFGPSVDNKEKVDEGQNDAPEAIIIDVVPPIAMNDTTKDFPINDDDTTKDSTTNGDVTSEDSTTDYDDTAKDPATNDTEPPSNGADTNSWPVIMIVEDNSALVNVKSEFDSRRVDSSNNWLVINKRTSIRKVEEDTRDFGKNRKVLSEDKNEELRIYRDNFHTVIRNGIDITNMLRL</sequence>
<evidence type="ECO:0000256" key="2">
    <source>
        <dbReference type="SAM" id="Phobius"/>
    </source>
</evidence>
<evidence type="ECO:0000313" key="3">
    <source>
        <dbReference type="EMBL" id="GBN09877.1"/>
    </source>
</evidence>
<evidence type="ECO:0000256" key="1">
    <source>
        <dbReference type="SAM" id="MobiDB-lite"/>
    </source>
</evidence>
<feature type="region of interest" description="Disordered" evidence="1">
    <location>
        <begin position="91"/>
        <end position="144"/>
    </location>
</feature>
<gene>
    <name evidence="3" type="ORF">AVEN_31846_1</name>
</gene>
<dbReference type="OrthoDB" id="6426191at2759"/>
<keyword evidence="2" id="KW-0472">Membrane</keyword>
<feature type="compositionally biased region" description="Acidic residues" evidence="1">
    <location>
        <begin position="113"/>
        <end position="122"/>
    </location>
</feature>
<reference evidence="3 4" key="1">
    <citation type="journal article" date="2019" name="Sci. Rep.">
        <title>Orb-weaving spider Araneus ventricosus genome elucidates the spidroin gene catalogue.</title>
        <authorList>
            <person name="Kono N."/>
            <person name="Nakamura H."/>
            <person name="Ohtoshi R."/>
            <person name="Moran D.A.P."/>
            <person name="Shinohara A."/>
            <person name="Yoshida Y."/>
            <person name="Fujiwara M."/>
            <person name="Mori M."/>
            <person name="Tomita M."/>
            <person name="Arakawa K."/>
        </authorList>
    </citation>
    <scope>NUCLEOTIDE SEQUENCE [LARGE SCALE GENOMIC DNA]</scope>
</reference>